<accession>A0A382FQV2</accession>
<reference evidence="2" key="1">
    <citation type="submission" date="2018-05" db="EMBL/GenBank/DDBJ databases">
        <authorList>
            <person name="Lanie J.A."/>
            <person name="Ng W.-L."/>
            <person name="Kazmierczak K.M."/>
            <person name="Andrzejewski T.M."/>
            <person name="Davidsen T.M."/>
            <person name="Wayne K.J."/>
            <person name="Tettelin H."/>
            <person name="Glass J.I."/>
            <person name="Rusch D."/>
            <person name="Podicherti R."/>
            <person name="Tsui H.-C.T."/>
            <person name="Winkler M.E."/>
        </authorList>
    </citation>
    <scope>NUCLEOTIDE SEQUENCE</scope>
</reference>
<dbReference type="Pfam" id="PF20601">
    <property type="entry name" value="DUF6797"/>
    <property type="match status" value="1"/>
</dbReference>
<gene>
    <name evidence="2" type="ORF">METZ01_LOCUS217856</name>
</gene>
<dbReference type="Gene3D" id="2.120.10.30">
    <property type="entry name" value="TolB, C-terminal domain"/>
    <property type="match status" value="1"/>
</dbReference>
<dbReference type="AlphaFoldDB" id="A0A382FQV2"/>
<sequence>MKHFTILFVAFLSLNAFAGKWDQMNYGPYLTTSLEVPGAGIVNKGIAIRLDEGEGGFSQGKAFMLYDTDLMNCAAAWTGSSIDWRGIAFDGRHGAHASIRGKDSFANKVGPGWRSPKGEWEDQVRVRGLDKKPYGPLSRAWAHYKGLYVHGNKVILSYTVGSRGIFEMASLHGEKVFARNLHVAPGTKEIAMNVVLGKGKPLNGSRKIVQVSDPKHKESVIAVALLGDTGLWDLSSDQHVRLRIPAATKAQRLRVLIWNGPAGEINNFTKAVATVQAEGEAPDLLKLTQGGKAKWKETVETSIQPGLATGPYATDTFLLPDNNPWKSWMRLGGFDFFKDNRRAAVCTWQGDVWIVEGLDLPRGKLTWQRVAAGMFQPLGLKIVDETIYVCCRDQITRLHDTNDDGEIDFYENFNNDHQVTEHFHEFAMDLQTDAEGNFYFAKAARHAKDGLVPHHGSIIKVSKDGSKSWRIANGFRAPNGVTVNGDGTFFASDQE</sequence>
<dbReference type="PANTHER" id="PTHR33546:SF1">
    <property type="entry name" value="LARGE, MULTIFUNCTIONAL SECRETED PROTEIN"/>
    <property type="match status" value="1"/>
</dbReference>
<dbReference type="SUPFAM" id="SSF63829">
    <property type="entry name" value="Calcium-dependent phosphotriesterase"/>
    <property type="match status" value="1"/>
</dbReference>
<evidence type="ECO:0000313" key="2">
    <source>
        <dbReference type="EMBL" id="SVB65002.1"/>
    </source>
</evidence>
<dbReference type="InterPro" id="IPR011042">
    <property type="entry name" value="6-blade_b-propeller_TolB-like"/>
</dbReference>
<protein>
    <recommendedName>
        <fullName evidence="1">DUF6797 domain-containing protein</fullName>
    </recommendedName>
</protein>
<dbReference type="EMBL" id="UINC01051173">
    <property type="protein sequence ID" value="SVB65002.1"/>
    <property type="molecule type" value="Genomic_DNA"/>
</dbReference>
<feature type="non-terminal residue" evidence="2">
    <location>
        <position position="495"/>
    </location>
</feature>
<proteinExistence type="predicted"/>
<organism evidence="2">
    <name type="scientific">marine metagenome</name>
    <dbReference type="NCBI Taxonomy" id="408172"/>
    <lineage>
        <taxon>unclassified sequences</taxon>
        <taxon>metagenomes</taxon>
        <taxon>ecological metagenomes</taxon>
    </lineage>
</organism>
<dbReference type="InterPro" id="IPR046476">
    <property type="entry name" value="DUF6797"/>
</dbReference>
<evidence type="ECO:0000259" key="1">
    <source>
        <dbReference type="Pfam" id="PF20601"/>
    </source>
</evidence>
<name>A0A382FQV2_9ZZZZ</name>
<feature type="domain" description="DUF6797" evidence="1">
    <location>
        <begin position="64"/>
        <end position="167"/>
    </location>
</feature>
<dbReference type="PANTHER" id="PTHR33546">
    <property type="entry name" value="LARGE, MULTIFUNCTIONAL SECRETED PROTEIN-RELATED"/>
    <property type="match status" value="1"/>
</dbReference>